<feature type="transmembrane region" description="Helical" evidence="1">
    <location>
        <begin position="7"/>
        <end position="28"/>
    </location>
</feature>
<keyword evidence="1" id="KW-0812">Transmembrane</keyword>
<organism evidence="2 3">
    <name type="scientific">Mycobacterium phage Madruga</name>
    <dbReference type="NCBI Taxonomy" id="1675552"/>
    <lineage>
        <taxon>Viruses</taxon>
        <taxon>Duplodnaviria</taxon>
        <taxon>Heunggongvirae</taxon>
        <taxon>Uroviricota</taxon>
        <taxon>Caudoviricetes</taxon>
        <taxon>Patiencevirus</taxon>
        <taxon>Patiencevirus patience</taxon>
    </lineage>
</organism>
<evidence type="ECO:0000313" key="3">
    <source>
        <dbReference type="Proteomes" id="UP000222075"/>
    </source>
</evidence>
<sequence>MNPFFRFATAFAILFVGLFLSAIFFWPVERPPGWFFALEGILTLGATIFATLGILADGADDKR</sequence>
<proteinExistence type="predicted"/>
<dbReference type="EMBL" id="KR997933">
    <property type="protein sequence ID" value="AKU45370.1"/>
    <property type="molecule type" value="Genomic_DNA"/>
</dbReference>
<reference evidence="2 3" key="1">
    <citation type="journal article" date="2016" name="BMC Microbiol.">
        <title>Characterization of mycobacteria and mycobacteriophages isolated from compost at the Sao Paulo Zoo Park Foundation in Brazil and creation of the new mycobacteriophage Cluster U.</title>
        <authorList>
            <person name="Lima-Junior J.D."/>
            <person name="Viana-Niero C."/>
            <person name="Conde Oliveira D.V."/>
            <person name="Machado G.E."/>
            <person name="Rabello M.C."/>
            <person name="Martins-Junior J."/>
            <person name="Martins L.F."/>
            <person name="Digiampietri L.A."/>
            <person name="da Silva A.M."/>
            <person name="Setubal J.C."/>
            <person name="Russell D.A."/>
            <person name="Jacobs-Sera D."/>
            <person name="Pope W.H."/>
            <person name="Hatfull G.F."/>
            <person name="Leao S.C."/>
        </authorList>
    </citation>
    <scope>NUCLEOTIDE SEQUENCE [LARGE SCALE GENOMIC DNA]</scope>
</reference>
<keyword evidence="1" id="KW-1133">Transmembrane helix</keyword>
<feature type="transmembrane region" description="Helical" evidence="1">
    <location>
        <begin position="34"/>
        <end position="56"/>
    </location>
</feature>
<gene>
    <name evidence="2" type="ORF">MADRUGA_80</name>
</gene>
<evidence type="ECO:0000256" key="1">
    <source>
        <dbReference type="SAM" id="Phobius"/>
    </source>
</evidence>
<keyword evidence="1" id="KW-0472">Membrane</keyword>
<accession>A0A0K1LTA7</accession>
<dbReference type="Proteomes" id="UP000222075">
    <property type="component" value="Segment"/>
</dbReference>
<name>A0A0K1LTA7_9CAUD</name>
<protein>
    <submittedName>
        <fullName evidence="2">Uncharacterized protein</fullName>
    </submittedName>
</protein>
<evidence type="ECO:0000313" key="2">
    <source>
        <dbReference type="EMBL" id="AKU45370.1"/>
    </source>
</evidence>